<evidence type="ECO:0000313" key="7">
    <source>
        <dbReference type="EMBL" id="MCQ4079393.1"/>
    </source>
</evidence>
<keyword evidence="3 5" id="KW-1133">Transmembrane helix</keyword>
<feature type="transmembrane region" description="Helical" evidence="5">
    <location>
        <begin position="246"/>
        <end position="264"/>
    </location>
</feature>
<feature type="transmembrane region" description="Helical" evidence="5">
    <location>
        <begin position="58"/>
        <end position="84"/>
    </location>
</feature>
<sequence>MDSSNGGRTSAWRSAAIVGLLGILTTAPFYVWIYRLQSRDSSAAAIGMPSMHMNQMGVFWAFPVLQATGLAALVWAYAGVALGLTRSGRRMRWLPLSRRQTDRLHRQISVLVIALILVHALATAFDAMGDSLVSVFVPWQASWQAAVLAYNLGIFAFYLAVLLGPTYYLRDTIGVRTWRLAHRFALVVYVLSVWHTLIIGADIKYYNWVRPLLWVAQIPLLVLFIRRLLHPAARSRNGVWSGAVRYGLACASAAAAVGIVVILANGSYASVVHSIQ</sequence>
<comment type="subcellular location">
    <subcellularLocation>
        <location evidence="1">Membrane</location>
        <topology evidence="1">Multi-pass membrane protein</topology>
    </subcellularLocation>
</comment>
<feature type="transmembrane region" description="Helical" evidence="5">
    <location>
        <begin position="104"/>
        <end position="125"/>
    </location>
</feature>
<accession>A0ABT1PP02</accession>
<evidence type="ECO:0000256" key="1">
    <source>
        <dbReference type="ARBA" id="ARBA00004141"/>
    </source>
</evidence>
<feature type="transmembrane region" description="Helical" evidence="5">
    <location>
        <begin position="180"/>
        <end position="199"/>
    </location>
</feature>
<evidence type="ECO:0000256" key="2">
    <source>
        <dbReference type="ARBA" id="ARBA00022692"/>
    </source>
</evidence>
<dbReference type="EMBL" id="JANFNG010000001">
    <property type="protein sequence ID" value="MCQ4079393.1"/>
    <property type="molecule type" value="Genomic_DNA"/>
</dbReference>
<dbReference type="InterPro" id="IPR013130">
    <property type="entry name" value="Fe3_Rdtase_TM_dom"/>
</dbReference>
<evidence type="ECO:0000256" key="5">
    <source>
        <dbReference type="SAM" id="Phobius"/>
    </source>
</evidence>
<evidence type="ECO:0000313" key="8">
    <source>
        <dbReference type="Proteomes" id="UP001057702"/>
    </source>
</evidence>
<keyword evidence="2 5" id="KW-0812">Transmembrane</keyword>
<evidence type="ECO:0000256" key="4">
    <source>
        <dbReference type="ARBA" id="ARBA00023136"/>
    </source>
</evidence>
<keyword evidence="8" id="KW-1185">Reference proteome</keyword>
<proteinExistence type="predicted"/>
<reference evidence="7" key="1">
    <citation type="submission" date="2022-06" db="EMBL/GenBank/DDBJ databases">
        <title>Draft genome sequence of Streptomyces sp. RB6PN25 isolated from peat swamp forest in Thailand.</title>
        <authorList>
            <person name="Duangmal K."/>
            <person name="Klaysubun C."/>
        </authorList>
    </citation>
    <scope>NUCLEOTIDE SEQUENCE</scope>
    <source>
        <strain evidence="7">RB6PN25</strain>
    </source>
</reference>
<dbReference type="RefSeq" id="WP_255918238.1">
    <property type="nucleotide sequence ID" value="NZ_JANFNG010000001.1"/>
</dbReference>
<feature type="domain" description="Ferric oxidoreductase" evidence="6">
    <location>
        <begin position="74"/>
        <end position="192"/>
    </location>
</feature>
<name>A0ABT1PP02_9ACTN</name>
<evidence type="ECO:0000259" key="6">
    <source>
        <dbReference type="Pfam" id="PF01794"/>
    </source>
</evidence>
<dbReference type="Pfam" id="PF01794">
    <property type="entry name" value="Ferric_reduct"/>
    <property type="match status" value="1"/>
</dbReference>
<dbReference type="Proteomes" id="UP001057702">
    <property type="component" value="Unassembled WGS sequence"/>
</dbReference>
<organism evidence="7 8">
    <name type="scientific">Streptomyces humicola</name>
    <dbReference type="NCBI Taxonomy" id="2953240"/>
    <lineage>
        <taxon>Bacteria</taxon>
        <taxon>Bacillati</taxon>
        <taxon>Actinomycetota</taxon>
        <taxon>Actinomycetes</taxon>
        <taxon>Kitasatosporales</taxon>
        <taxon>Streptomycetaceae</taxon>
        <taxon>Streptomyces</taxon>
    </lineage>
</organism>
<protein>
    <submittedName>
        <fullName evidence="7">Ferric reductase-like transmembrane domain-containing protein</fullName>
    </submittedName>
</protein>
<gene>
    <name evidence="7" type="ORF">NGB36_01920</name>
</gene>
<keyword evidence="4 5" id="KW-0472">Membrane</keyword>
<comment type="caution">
    <text evidence="7">The sequence shown here is derived from an EMBL/GenBank/DDBJ whole genome shotgun (WGS) entry which is preliminary data.</text>
</comment>
<feature type="transmembrane region" description="Helical" evidence="5">
    <location>
        <begin position="12"/>
        <end position="33"/>
    </location>
</feature>
<feature type="transmembrane region" description="Helical" evidence="5">
    <location>
        <begin position="205"/>
        <end position="225"/>
    </location>
</feature>
<evidence type="ECO:0000256" key="3">
    <source>
        <dbReference type="ARBA" id="ARBA00022989"/>
    </source>
</evidence>
<feature type="transmembrane region" description="Helical" evidence="5">
    <location>
        <begin position="145"/>
        <end position="168"/>
    </location>
</feature>